<dbReference type="PANTHER" id="PTHR36304:SF4">
    <property type="entry name" value="DUF4388 DOMAIN-CONTAINING PROTEIN"/>
    <property type="match status" value="1"/>
</dbReference>
<reference evidence="3" key="1">
    <citation type="submission" date="2008-12" db="EMBL/GenBank/DDBJ databases">
        <title>Complete sequence of Chloroflexus aggregans DSM 9485.</title>
        <authorList>
            <consortium name="US DOE Joint Genome Institute"/>
            <person name="Lucas S."/>
            <person name="Copeland A."/>
            <person name="Lapidus A."/>
            <person name="Glavina del Rio T."/>
            <person name="Dalin E."/>
            <person name="Tice H."/>
            <person name="Pitluck S."/>
            <person name="Foster B."/>
            <person name="Larimer F."/>
            <person name="Land M."/>
            <person name="Hauser L."/>
            <person name="Kyrpides N."/>
            <person name="Mikhailova N."/>
            <person name="Bryant D."/>
            <person name="Richardson P."/>
        </authorList>
    </citation>
    <scope>NUCLEOTIDE SEQUENCE</scope>
    <source>
        <strain evidence="3">DSM 9485</strain>
    </source>
</reference>
<organism evidence="3 4">
    <name type="scientific">Chloroflexus aggregans (strain MD-66 / DSM 9485)</name>
    <dbReference type="NCBI Taxonomy" id="326427"/>
    <lineage>
        <taxon>Bacteria</taxon>
        <taxon>Bacillati</taxon>
        <taxon>Chloroflexota</taxon>
        <taxon>Chloroflexia</taxon>
        <taxon>Chloroflexales</taxon>
        <taxon>Chloroflexineae</taxon>
        <taxon>Chloroflexaceae</taxon>
        <taxon>Chloroflexus</taxon>
    </lineage>
</organism>
<gene>
    <name evidence="3" type="ordered locus">Cagg_2413</name>
</gene>
<accession>B8G3B3</accession>
<evidence type="ECO:0000259" key="2">
    <source>
        <dbReference type="Pfam" id="PF14332"/>
    </source>
</evidence>
<dbReference type="eggNOG" id="ENOG50349QQ">
    <property type="taxonomic scope" value="Bacteria"/>
</dbReference>
<dbReference type="KEGG" id="cag:Cagg_2413"/>
<dbReference type="HOGENOM" id="CLU_1228894_0_0_0"/>
<protein>
    <recommendedName>
        <fullName evidence="2">PatA-like N-terminal domain-containing protein</fullName>
    </recommendedName>
</protein>
<proteinExistence type="predicted"/>
<evidence type="ECO:0000256" key="1">
    <source>
        <dbReference type="SAM" id="MobiDB-lite"/>
    </source>
</evidence>
<keyword evidence="4" id="KW-1185">Reference proteome</keyword>
<evidence type="ECO:0000313" key="4">
    <source>
        <dbReference type="Proteomes" id="UP000002508"/>
    </source>
</evidence>
<sequence length="209" mass="23274">MALHGTLQQASLRELIDLAVYSSLTGSLDITGERSGRIYFLNGQIYHIECDGQIGSEALGLLLNVQDGTFNVTSGARSEHQSVWGDHESIIRNAERTALRWRRLWHHVPSLNLIPVLVVSEDEAKRQTSVALHVLIEAIDGRKRLNDLATELRWSAMDVVEGVVQLITQRLVQLEHAQPVHREPTPASSPRPTPSVMSSIDRLLAILRS</sequence>
<evidence type="ECO:0000313" key="3">
    <source>
        <dbReference type="EMBL" id="ACL25286.1"/>
    </source>
</evidence>
<dbReference type="PANTHER" id="PTHR36304">
    <property type="entry name" value="DOMAIN GTPASE-ACTIVATING PROTEIN, PUTATIVE-RELATED-RELATED"/>
    <property type="match status" value="1"/>
</dbReference>
<dbReference type="RefSeq" id="WP_015941144.1">
    <property type="nucleotide sequence ID" value="NC_011831.1"/>
</dbReference>
<feature type="region of interest" description="Disordered" evidence="1">
    <location>
        <begin position="177"/>
        <end position="196"/>
    </location>
</feature>
<feature type="domain" description="PatA-like N-terminal" evidence="2">
    <location>
        <begin position="4"/>
        <end position="101"/>
    </location>
</feature>
<dbReference type="Proteomes" id="UP000002508">
    <property type="component" value="Chromosome"/>
</dbReference>
<dbReference type="STRING" id="326427.Cagg_2413"/>
<name>B8G3B3_CHLAD</name>
<dbReference type="EMBL" id="CP001337">
    <property type="protein sequence ID" value="ACL25286.1"/>
    <property type="molecule type" value="Genomic_DNA"/>
</dbReference>
<dbReference type="AlphaFoldDB" id="B8G3B3"/>
<dbReference type="OrthoDB" id="153104at2"/>
<dbReference type="InterPro" id="IPR025497">
    <property type="entry name" value="PatA-like_N"/>
</dbReference>
<dbReference type="Pfam" id="PF14332">
    <property type="entry name" value="DUF4388"/>
    <property type="match status" value="1"/>
</dbReference>